<reference evidence="10 11" key="1">
    <citation type="submission" date="2018-06" db="EMBL/GenBank/DDBJ databases">
        <title>Genomic Encyclopedia of Type Strains, Phase IV (KMG-IV): sequencing the most valuable type-strain genomes for metagenomic binning, comparative biology and taxonomic classification.</title>
        <authorList>
            <person name="Goeker M."/>
        </authorList>
    </citation>
    <scope>NUCLEOTIDE SEQUENCE [LARGE SCALE GENOMIC DNA]</scope>
    <source>
        <strain evidence="10 11">DSM 24875</strain>
    </source>
</reference>
<keyword evidence="3 8" id="KW-0812">Transmembrane</keyword>
<feature type="transmembrane region" description="Helical" evidence="8">
    <location>
        <begin position="53"/>
        <end position="75"/>
    </location>
</feature>
<keyword evidence="2" id="KW-1003">Cell membrane</keyword>
<evidence type="ECO:0000256" key="5">
    <source>
        <dbReference type="ARBA" id="ARBA00022989"/>
    </source>
</evidence>
<evidence type="ECO:0000256" key="3">
    <source>
        <dbReference type="ARBA" id="ARBA00022692"/>
    </source>
</evidence>
<dbReference type="Pfam" id="PF18967">
    <property type="entry name" value="PycTM"/>
    <property type="match status" value="1"/>
</dbReference>
<accession>A0A366FPR7</accession>
<dbReference type="Proteomes" id="UP000253529">
    <property type="component" value="Unassembled WGS sequence"/>
</dbReference>
<keyword evidence="5 8" id="KW-1133">Transmembrane helix</keyword>
<evidence type="ECO:0000256" key="7">
    <source>
        <dbReference type="ARBA" id="ARBA00023136"/>
    </source>
</evidence>
<dbReference type="EMBL" id="QNRK01000005">
    <property type="protein sequence ID" value="RBP16551.1"/>
    <property type="molecule type" value="Genomic_DNA"/>
</dbReference>
<proteinExistence type="predicted"/>
<comment type="subcellular location">
    <subcellularLocation>
        <location evidence="1">Cell membrane</location>
    </subcellularLocation>
</comment>
<evidence type="ECO:0000256" key="2">
    <source>
        <dbReference type="ARBA" id="ARBA00022475"/>
    </source>
</evidence>
<feature type="transmembrane region" description="Helical" evidence="8">
    <location>
        <begin position="29"/>
        <end position="47"/>
    </location>
</feature>
<name>A0A366FPR7_9HYPH</name>
<evidence type="ECO:0000313" key="11">
    <source>
        <dbReference type="Proteomes" id="UP000253529"/>
    </source>
</evidence>
<evidence type="ECO:0000256" key="1">
    <source>
        <dbReference type="ARBA" id="ARBA00004236"/>
    </source>
</evidence>
<dbReference type="RefSeq" id="WP_113888334.1">
    <property type="nucleotide sequence ID" value="NZ_QNRK01000005.1"/>
</dbReference>
<comment type="caution">
    <text evidence="10">The sequence shown here is derived from an EMBL/GenBank/DDBJ whole genome shotgun (WGS) entry which is preliminary data.</text>
</comment>
<keyword evidence="7 8" id="KW-0472">Membrane</keyword>
<evidence type="ECO:0000313" key="10">
    <source>
        <dbReference type="EMBL" id="RBP16551.1"/>
    </source>
</evidence>
<keyword evidence="11" id="KW-1185">Reference proteome</keyword>
<evidence type="ECO:0000256" key="6">
    <source>
        <dbReference type="ARBA" id="ARBA00023118"/>
    </source>
</evidence>
<keyword evidence="6" id="KW-0051">Antiviral defense</keyword>
<keyword evidence="4" id="KW-0547">Nucleotide-binding</keyword>
<evidence type="ECO:0000256" key="8">
    <source>
        <dbReference type="SAM" id="Phobius"/>
    </source>
</evidence>
<sequence length="152" mass="17693">MSTPADPAQTYRGLVSAYTEAIRAQDFKANIAILFVAFMMGPILYNYPKFPPYLPIPFVLLPFLIVYFCLFMVLIPRYPKRGSKHFIVSRKAAPGDFVQDVESEDELEQLRLRCAVLSELLWWKTLYINISFMLSIVCIFITVGLLFYVWYR</sequence>
<organism evidence="10 11">
    <name type="scientific">Roseiarcus fermentans</name>
    <dbReference type="NCBI Taxonomy" id="1473586"/>
    <lineage>
        <taxon>Bacteria</taxon>
        <taxon>Pseudomonadati</taxon>
        <taxon>Pseudomonadota</taxon>
        <taxon>Alphaproteobacteria</taxon>
        <taxon>Hyphomicrobiales</taxon>
        <taxon>Roseiarcaceae</taxon>
        <taxon>Roseiarcus</taxon>
    </lineage>
</organism>
<dbReference type="OrthoDB" id="9857301at2"/>
<evidence type="ECO:0000259" key="9">
    <source>
        <dbReference type="Pfam" id="PF18967"/>
    </source>
</evidence>
<gene>
    <name evidence="10" type="ORF">DFR50_105194</name>
</gene>
<protein>
    <recommendedName>
        <fullName evidence="9">Pycsar effector protein domain-containing protein</fullName>
    </recommendedName>
</protein>
<evidence type="ECO:0000256" key="4">
    <source>
        <dbReference type="ARBA" id="ARBA00022741"/>
    </source>
</evidence>
<dbReference type="AlphaFoldDB" id="A0A366FPR7"/>
<feature type="transmembrane region" description="Helical" evidence="8">
    <location>
        <begin position="126"/>
        <end position="151"/>
    </location>
</feature>
<dbReference type="InterPro" id="IPR043760">
    <property type="entry name" value="PycTM_dom"/>
</dbReference>
<feature type="domain" description="Pycsar effector protein" evidence="9">
    <location>
        <begin position="15"/>
        <end position="147"/>
    </location>
</feature>